<proteinExistence type="predicted"/>
<dbReference type="EMBL" id="CP050292">
    <property type="protein sequence ID" value="QND71536.1"/>
    <property type="molecule type" value="Genomic_DNA"/>
</dbReference>
<dbReference type="AlphaFoldDB" id="A0A7G6TXQ4"/>
<gene>
    <name evidence="1" type="ORF">HB776_10080</name>
</gene>
<sequence length="75" mass="7935">MVLIEYLASTNIFLGGSKAATPVSRNGGCLGLRQGKKQQVPVESPAFKTGWVHGKTVNGGRQRSVNFDTNTALSS</sequence>
<evidence type="ECO:0000313" key="2">
    <source>
        <dbReference type="Proteomes" id="UP000515291"/>
    </source>
</evidence>
<protein>
    <submittedName>
        <fullName evidence="1">Uncharacterized protein</fullName>
    </submittedName>
</protein>
<reference evidence="2" key="1">
    <citation type="journal article" date="2020" name="Mol. Plant Microbe">
        <title>Rhizobial microsymbionts of the narrowly endemic Oxytropis species growing in Kamchatka are characterized by significant genetic diversity and possess a set of genes that are associated with T3SS and T6SS secretion systems and can affect the development of symbiosis.</title>
        <authorList>
            <person name="Safronova V."/>
            <person name="Guro P."/>
            <person name="Sazanova A."/>
            <person name="Kuznetsova I."/>
            <person name="Belimov A."/>
            <person name="Yakubov V."/>
            <person name="Chirak E."/>
            <person name="Afonin A."/>
            <person name="Gogolev Y."/>
            <person name="Andronov E."/>
            <person name="Tikhonovich I."/>
        </authorList>
    </citation>
    <scope>NUCLEOTIDE SEQUENCE [LARGE SCALE GENOMIC DNA]</scope>
    <source>
        <strain evidence="2">581</strain>
    </source>
</reference>
<accession>A0A7G6TXQ4</accession>
<dbReference type="KEGG" id="trb:HB776_10080"/>
<organism evidence="1 2">
    <name type="scientific">Tardiphaga robiniae</name>
    <dbReference type="NCBI Taxonomy" id="943830"/>
    <lineage>
        <taxon>Bacteria</taxon>
        <taxon>Pseudomonadati</taxon>
        <taxon>Pseudomonadota</taxon>
        <taxon>Alphaproteobacteria</taxon>
        <taxon>Hyphomicrobiales</taxon>
        <taxon>Nitrobacteraceae</taxon>
        <taxon>Tardiphaga</taxon>
    </lineage>
</organism>
<evidence type="ECO:0000313" key="1">
    <source>
        <dbReference type="EMBL" id="QND71536.1"/>
    </source>
</evidence>
<dbReference type="Proteomes" id="UP000515291">
    <property type="component" value="Chromosome"/>
</dbReference>
<dbReference type="RefSeq" id="WP_158596856.1">
    <property type="nucleotide sequence ID" value="NZ_CP050292.1"/>
</dbReference>
<name>A0A7G6TXQ4_9BRAD</name>